<evidence type="ECO:0000313" key="2">
    <source>
        <dbReference type="Proteomes" id="UP000596742"/>
    </source>
</evidence>
<proteinExistence type="predicted"/>
<dbReference type="SUPFAM" id="SSF63712">
    <property type="entry name" value="Nicotinic receptor ligand binding domain-like"/>
    <property type="match status" value="1"/>
</dbReference>
<dbReference type="Proteomes" id="UP000596742">
    <property type="component" value="Unassembled WGS sequence"/>
</dbReference>
<dbReference type="GO" id="GO:0016020">
    <property type="term" value="C:membrane"/>
    <property type="evidence" value="ECO:0007669"/>
    <property type="project" value="InterPro"/>
</dbReference>
<gene>
    <name evidence="1" type="ORF">MGAL_10B011070</name>
</gene>
<reference evidence="1" key="1">
    <citation type="submission" date="2018-11" db="EMBL/GenBank/DDBJ databases">
        <authorList>
            <person name="Alioto T."/>
            <person name="Alioto T."/>
        </authorList>
    </citation>
    <scope>NUCLEOTIDE SEQUENCE</scope>
</reference>
<dbReference type="Gene3D" id="2.70.170.10">
    <property type="entry name" value="Neurotransmitter-gated ion-channel ligand-binding domain"/>
    <property type="match status" value="1"/>
</dbReference>
<sequence>MYANSYFLKQNQIAPEDMTEEQRLLYRLLRNYDRSSRPVYHATTPVIIRLGISLTQVLDV</sequence>
<name>A0A8B6CDE2_MYTGA</name>
<dbReference type="InterPro" id="IPR036734">
    <property type="entry name" value="Neur_chan_lig-bd_sf"/>
</dbReference>
<evidence type="ECO:0000313" key="1">
    <source>
        <dbReference type="EMBL" id="VDI02737.1"/>
    </source>
</evidence>
<organism evidence="1 2">
    <name type="scientific">Mytilus galloprovincialis</name>
    <name type="common">Mediterranean mussel</name>
    <dbReference type="NCBI Taxonomy" id="29158"/>
    <lineage>
        <taxon>Eukaryota</taxon>
        <taxon>Metazoa</taxon>
        <taxon>Spiralia</taxon>
        <taxon>Lophotrochozoa</taxon>
        <taxon>Mollusca</taxon>
        <taxon>Bivalvia</taxon>
        <taxon>Autobranchia</taxon>
        <taxon>Pteriomorphia</taxon>
        <taxon>Mytilida</taxon>
        <taxon>Mytiloidea</taxon>
        <taxon>Mytilidae</taxon>
        <taxon>Mytilinae</taxon>
        <taxon>Mytilus</taxon>
    </lineage>
</organism>
<dbReference type="EMBL" id="UYJE01001519">
    <property type="protein sequence ID" value="VDI02737.1"/>
    <property type="molecule type" value="Genomic_DNA"/>
</dbReference>
<accession>A0A8B6CDE2</accession>
<keyword evidence="2" id="KW-1185">Reference proteome</keyword>
<evidence type="ECO:0008006" key="3">
    <source>
        <dbReference type="Google" id="ProtNLM"/>
    </source>
</evidence>
<comment type="caution">
    <text evidence="1">The sequence shown here is derived from an EMBL/GenBank/DDBJ whole genome shotgun (WGS) entry which is preliminary data.</text>
</comment>
<feature type="non-terminal residue" evidence="1">
    <location>
        <position position="60"/>
    </location>
</feature>
<protein>
    <recommendedName>
        <fullName evidence="3">Neurotransmitter-gated ion-channel ligand-binding domain-containing protein</fullName>
    </recommendedName>
</protein>
<dbReference type="GO" id="GO:0005230">
    <property type="term" value="F:extracellular ligand-gated monoatomic ion channel activity"/>
    <property type="evidence" value="ECO:0007669"/>
    <property type="project" value="InterPro"/>
</dbReference>
<dbReference type="AlphaFoldDB" id="A0A8B6CDE2"/>